<evidence type="ECO:0000313" key="6">
    <source>
        <dbReference type="Proteomes" id="UP001432322"/>
    </source>
</evidence>
<organism evidence="5 6">
    <name type="scientific">Pristionchus fissidentatus</name>
    <dbReference type="NCBI Taxonomy" id="1538716"/>
    <lineage>
        <taxon>Eukaryota</taxon>
        <taxon>Metazoa</taxon>
        <taxon>Ecdysozoa</taxon>
        <taxon>Nematoda</taxon>
        <taxon>Chromadorea</taxon>
        <taxon>Rhabditida</taxon>
        <taxon>Rhabditina</taxon>
        <taxon>Diplogasteromorpha</taxon>
        <taxon>Diplogasteroidea</taxon>
        <taxon>Neodiplogasteridae</taxon>
        <taxon>Pristionchus</taxon>
    </lineage>
</organism>
<accession>A0AAV5VYI1</accession>
<dbReference type="AlphaFoldDB" id="A0AAV5VYI1"/>
<sequence length="173" mass="20236">VSLYINFQFSFFALIIYFQMISTIKVDWNRDGIVLSAEQKKFYELNGYVIVKKCVPQYEIDRYLDRFKFICNADRNDFPAITIMRDITLAKTERKKDINAVTKIQNWQDDEVLFDYCAYPGIVDVVKDLIGSRSSNICAMHTMLINKPPDTGSLTSRHPLHQDLQYFPFRPAD</sequence>
<evidence type="ECO:0000256" key="4">
    <source>
        <dbReference type="ARBA" id="ARBA00034924"/>
    </source>
</evidence>
<evidence type="ECO:0000256" key="1">
    <source>
        <dbReference type="ARBA" id="ARBA00005830"/>
    </source>
</evidence>
<comment type="caution">
    <text evidence="5">The sequence shown here is derived from an EMBL/GenBank/DDBJ whole genome shotgun (WGS) entry which is preliminary data.</text>
</comment>
<dbReference type="GO" id="GO:0001561">
    <property type="term" value="P:fatty acid alpha-oxidation"/>
    <property type="evidence" value="ECO:0007669"/>
    <property type="project" value="InterPro"/>
</dbReference>
<evidence type="ECO:0000256" key="2">
    <source>
        <dbReference type="ARBA" id="ARBA00034809"/>
    </source>
</evidence>
<keyword evidence="6" id="KW-1185">Reference proteome</keyword>
<protein>
    <recommendedName>
        <fullName evidence="2">phytanoyl-CoA dioxygenase</fullName>
        <ecNumber evidence="2">1.14.11.18</ecNumber>
    </recommendedName>
    <alternativeName>
        <fullName evidence="3">Phytanic acid oxidase</fullName>
    </alternativeName>
    <alternativeName>
        <fullName evidence="4">Phytanoyl-CoA alpha-hydroxylase</fullName>
    </alternativeName>
</protein>
<dbReference type="InterPro" id="IPR008775">
    <property type="entry name" value="Phytyl_CoA_dOase-like"/>
</dbReference>
<dbReference type="PANTHER" id="PTHR21308">
    <property type="entry name" value="PHYTANOYL-COA ALPHA-HYDROXYLASE"/>
    <property type="match status" value="1"/>
</dbReference>
<comment type="similarity">
    <text evidence="1">Belongs to the PhyH family.</text>
</comment>
<gene>
    <name evidence="5" type="ORF">PFISCL1PPCAC_14741</name>
</gene>
<dbReference type="Gene3D" id="2.60.120.620">
    <property type="entry name" value="q2cbj1_9rhob like domain"/>
    <property type="match status" value="1"/>
</dbReference>
<evidence type="ECO:0000313" key="5">
    <source>
        <dbReference type="EMBL" id="GMT23444.1"/>
    </source>
</evidence>
<dbReference type="SUPFAM" id="SSF51197">
    <property type="entry name" value="Clavaminate synthase-like"/>
    <property type="match status" value="1"/>
</dbReference>
<dbReference type="InterPro" id="IPR047128">
    <property type="entry name" value="PhyH"/>
</dbReference>
<dbReference type="Proteomes" id="UP001432322">
    <property type="component" value="Unassembled WGS sequence"/>
</dbReference>
<dbReference type="EC" id="1.14.11.18" evidence="2"/>
<feature type="non-terminal residue" evidence="5">
    <location>
        <position position="1"/>
    </location>
</feature>
<dbReference type="Pfam" id="PF05721">
    <property type="entry name" value="PhyH"/>
    <property type="match status" value="1"/>
</dbReference>
<dbReference type="PANTHER" id="PTHR21308:SF1">
    <property type="entry name" value="PHYTANOYL-COA DIOXYGENASE, PEROXISOMAL"/>
    <property type="match status" value="1"/>
</dbReference>
<name>A0AAV5VYI1_9BILA</name>
<feature type="non-terminal residue" evidence="5">
    <location>
        <position position="173"/>
    </location>
</feature>
<evidence type="ECO:0000256" key="3">
    <source>
        <dbReference type="ARBA" id="ARBA00034921"/>
    </source>
</evidence>
<proteinExistence type="inferred from homology"/>
<dbReference type="GO" id="GO:0048244">
    <property type="term" value="F:phytanoyl-CoA dioxygenase activity"/>
    <property type="evidence" value="ECO:0007669"/>
    <property type="project" value="UniProtKB-EC"/>
</dbReference>
<dbReference type="EMBL" id="BTSY01000004">
    <property type="protein sequence ID" value="GMT23444.1"/>
    <property type="molecule type" value="Genomic_DNA"/>
</dbReference>
<reference evidence="5" key="1">
    <citation type="submission" date="2023-10" db="EMBL/GenBank/DDBJ databases">
        <title>Genome assembly of Pristionchus species.</title>
        <authorList>
            <person name="Yoshida K."/>
            <person name="Sommer R.J."/>
        </authorList>
    </citation>
    <scope>NUCLEOTIDE SEQUENCE</scope>
    <source>
        <strain evidence="5">RS5133</strain>
    </source>
</reference>